<evidence type="ECO:0000256" key="10">
    <source>
        <dbReference type="RuleBase" id="RU367119"/>
    </source>
</evidence>
<dbReference type="InterPro" id="IPR011862">
    <property type="entry name" value="Phos-bd"/>
</dbReference>
<feature type="signal peptide" evidence="10">
    <location>
        <begin position="1"/>
        <end position="25"/>
    </location>
</feature>
<evidence type="ECO:0000256" key="9">
    <source>
        <dbReference type="ARBA" id="ARBA00023288"/>
    </source>
</evidence>
<accession>A0A926NFV5</accession>
<protein>
    <recommendedName>
        <fullName evidence="10">Phosphate-binding protein</fullName>
    </recommendedName>
</protein>
<comment type="function">
    <text evidence="10">Involved in the system for phosphate transport across the cytoplasmic membrane.</text>
</comment>
<dbReference type="FunFam" id="3.40.190.10:FF:000055">
    <property type="entry name" value="Phosphate ABC transporter, phosphate-binding protein"/>
    <property type="match status" value="1"/>
</dbReference>
<evidence type="ECO:0000313" key="12">
    <source>
        <dbReference type="EMBL" id="MBD1372789.1"/>
    </source>
</evidence>
<reference evidence="12" key="1">
    <citation type="submission" date="2020-09" db="EMBL/GenBank/DDBJ databases">
        <title>A novel bacterium of genus Hazenella, isolated from South China Sea.</title>
        <authorList>
            <person name="Huang H."/>
            <person name="Mo K."/>
            <person name="Hu Y."/>
        </authorList>
    </citation>
    <scope>NUCLEOTIDE SEQUENCE</scope>
    <source>
        <strain evidence="12">IB182357</strain>
    </source>
</reference>
<evidence type="ECO:0000259" key="11">
    <source>
        <dbReference type="Pfam" id="PF12849"/>
    </source>
</evidence>
<dbReference type="CDD" id="cd13654">
    <property type="entry name" value="PBP2_phosphate_like_2"/>
    <property type="match status" value="1"/>
</dbReference>
<evidence type="ECO:0000256" key="3">
    <source>
        <dbReference type="ARBA" id="ARBA00008725"/>
    </source>
</evidence>
<keyword evidence="10" id="KW-0472">Membrane</keyword>
<sequence>MSMFKKGLMLGSVVAVLFGGAVGCAQSESGKENPEGNNGGLSGSVTIDGSSTVYPISQAVAEDFMKENKDVRVTVGESGTGGGFKKWSNGETDINDASRPIKDEEKTKATESGIEPIEIPVAYDGISIVVNKENDFVDSLTVDELKKIWEPESKVKTWQDVRQEWPAEEIKLYGPGTASGTFDYFTDEIVGEEGKSRTDYTNSEDDNVLVKGVQGDKHSLGYFGYAYYLENKDNLKVVKVDGGKGPIEPTDTTINDGTYAPLSRPIFIYVSNKALEKPEVKAFVQYYLETAKDLVGDVGYVPLKDEEYQASLDKIK</sequence>
<dbReference type="PANTHER" id="PTHR30570">
    <property type="entry name" value="PERIPLASMIC PHOSPHATE BINDING COMPONENT OF PHOSPHATE ABC TRANSPORTER"/>
    <property type="match status" value="1"/>
</dbReference>
<dbReference type="InterPro" id="IPR050811">
    <property type="entry name" value="Phosphate_ABC_transporter"/>
</dbReference>
<organism evidence="12 13">
    <name type="scientific">Polycladospora coralii</name>
    <dbReference type="NCBI Taxonomy" id="2771432"/>
    <lineage>
        <taxon>Bacteria</taxon>
        <taxon>Bacillati</taxon>
        <taxon>Bacillota</taxon>
        <taxon>Bacilli</taxon>
        <taxon>Bacillales</taxon>
        <taxon>Thermoactinomycetaceae</taxon>
        <taxon>Polycladospora</taxon>
    </lineage>
</organism>
<evidence type="ECO:0000256" key="5">
    <source>
        <dbReference type="ARBA" id="ARBA00022448"/>
    </source>
</evidence>
<evidence type="ECO:0000256" key="8">
    <source>
        <dbReference type="ARBA" id="ARBA00023139"/>
    </source>
</evidence>
<comment type="similarity">
    <text evidence="3 10">Belongs to the PstS family.</text>
</comment>
<evidence type="ECO:0000256" key="4">
    <source>
        <dbReference type="ARBA" id="ARBA00011529"/>
    </source>
</evidence>
<evidence type="ECO:0000313" key="13">
    <source>
        <dbReference type="Proteomes" id="UP000661691"/>
    </source>
</evidence>
<dbReference type="NCBIfam" id="TIGR02136">
    <property type="entry name" value="ptsS_2"/>
    <property type="match status" value="1"/>
</dbReference>
<comment type="caution">
    <text evidence="12">The sequence shown here is derived from an EMBL/GenBank/DDBJ whole genome shotgun (WGS) entry which is preliminary data.</text>
</comment>
<dbReference type="Pfam" id="PF12849">
    <property type="entry name" value="PBP_like_2"/>
    <property type="match status" value="1"/>
</dbReference>
<keyword evidence="10" id="KW-1003">Cell membrane</keyword>
<dbReference type="PANTHER" id="PTHR30570:SF1">
    <property type="entry name" value="PHOSPHATE-BINDING PROTEIN PSTS"/>
    <property type="match status" value="1"/>
</dbReference>
<dbReference type="Proteomes" id="UP000661691">
    <property type="component" value="Unassembled WGS sequence"/>
</dbReference>
<comment type="subcellular location">
    <subcellularLocation>
        <location evidence="2 10">Cell membrane</location>
        <topology evidence="2 10">Lipid-anchor</topology>
    </subcellularLocation>
</comment>
<dbReference type="SUPFAM" id="SSF53850">
    <property type="entry name" value="Periplasmic binding protein-like II"/>
    <property type="match status" value="1"/>
</dbReference>
<comment type="subunit">
    <text evidence="4 10">The complex is composed of two ATP-binding proteins (PstB), two transmembrane proteins (PstC and PstA) and a solute-binding protein (PstS).</text>
</comment>
<keyword evidence="9 10" id="KW-0449">Lipoprotein</keyword>
<dbReference type="InterPro" id="IPR024370">
    <property type="entry name" value="PBP_domain"/>
</dbReference>
<feature type="domain" description="PBP" evidence="11">
    <location>
        <begin position="42"/>
        <end position="288"/>
    </location>
</feature>
<gene>
    <name evidence="12" type="ORF">IC620_10510</name>
</gene>
<evidence type="ECO:0000256" key="7">
    <source>
        <dbReference type="ARBA" id="ARBA00022729"/>
    </source>
</evidence>
<evidence type="ECO:0000256" key="2">
    <source>
        <dbReference type="ARBA" id="ARBA00004193"/>
    </source>
</evidence>
<dbReference type="PROSITE" id="PS51257">
    <property type="entry name" value="PROKAR_LIPOPROTEIN"/>
    <property type="match status" value="1"/>
</dbReference>
<dbReference type="GO" id="GO:0042301">
    <property type="term" value="F:phosphate ion binding"/>
    <property type="evidence" value="ECO:0007669"/>
    <property type="project" value="UniProtKB-UniRule"/>
</dbReference>
<keyword evidence="6 10" id="KW-0592">Phosphate transport</keyword>
<dbReference type="GO" id="GO:0005886">
    <property type="term" value="C:plasma membrane"/>
    <property type="evidence" value="ECO:0007669"/>
    <property type="project" value="UniProtKB-SubCell"/>
</dbReference>
<dbReference type="RefSeq" id="WP_191142151.1">
    <property type="nucleotide sequence ID" value="NZ_JACXAH010000014.1"/>
</dbReference>
<keyword evidence="8 10" id="KW-0564">Palmitate</keyword>
<proteinExistence type="inferred from homology"/>
<feature type="chain" id="PRO_5039763442" description="Phosphate-binding protein" evidence="10">
    <location>
        <begin position="26"/>
        <end position="316"/>
    </location>
</feature>
<evidence type="ECO:0000256" key="1">
    <source>
        <dbReference type="ARBA" id="ARBA00002841"/>
    </source>
</evidence>
<evidence type="ECO:0000256" key="6">
    <source>
        <dbReference type="ARBA" id="ARBA00022592"/>
    </source>
</evidence>
<dbReference type="Gene3D" id="3.40.190.10">
    <property type="entry name" value="Periplasmic binding protein-like II"/>
    <property type="match status" value="2"/>
</dbReference>
<dbReference type="AlphaFoldDB" id="A0A926NFV5"/>
<comment type="function">
    <text evidence="1">Part of the ABC transporter complex PstSACB involved in phosphate import.</text>
</comment>
<keyword evidence="5 10" id="KW-0813">Transport</keyword>
<dbReference type="GO" id="GO:0006817">
    <property type="term" value="P:phosphate ion transport"/>
    <property type="evidence" value="ECO:0007669"/>
    <property type="project" value="UniProtKB-UniRule"/>
</dbReference>
<keyword evidence="7 10" id="KW-0732">Signal</keyword>
<keyword evidence="13" id="KW-1185">Reference proteome</keyword>
<name>A0A926NFV5_9BACL</name>
<dbReference type="EMBL" id="JACXAH010000014">
    <property type="protein sequence ID" value="MBD1372789.1"/>
    <property type="molecule type" value="Genomic_DNA"/>
</dbReference>